<dbReference type="SMART" id="SM00382">
    <property type="entry name" value="AAA"/>
    <property type="match status" value="1"/>
</dbReference>
<dbReference type="InterPro" id="IPR017871">
    <property type="entry name" value="ABC_transporter-like_CS"/>
</dbReference>
<evidence type="ECO:0000256" key="6">
    <source>
        <dbReference type="ARBA" id="ARBA00022840"/>
    </source>
</evidence>
<dbReference type="Proteomes" id="UP001209076">
    <property type="component" value="Unassembled WGS sequence"/>
</dbReference>
<dbReference type="RefSeq" id="WP_262096657.1">
    <property type="nucleotide sequence ID" value="NZ_JAOEGN010000012.1"/>
</dbReference>
<dbReference type="SUPFAM" id="SSF52540">
    <property type="entry name" value="P-loop containing nucleoside triphosphate hydrolases"/>
    <property type="match status" value="1"/>
</dbReference>
<comment type="subcellular location">
    <subcellularLocation>
        <location evidence="1">Cell membrane</location>
        <topology evidence="1">Peripheral membrane protein</topology>
    </subcellularLocation>
</comment>
<dbReference type="PANTHER" id="PTHR43297:SF2">
    <property type="entry name" value="DIPEPTIDE TRANSPORT ATP-BINDING PROTEIN DPPD"/>
    <property type="match status" value="1"/>
</dbReference>
<protein>
    <submittedName>
        <fullName evidence="9">ABC transporter ATP-binding protein</fullName>
    </submittedName>
</protein>
<evidence type="ECO:0000256" key="4">
    <source>
        <dbReference type="ARBA" id="ARBA00022475"/>
    </source>
</evidence>
<evidence type="ECO:0000313" key="10">
    <source>
        <dbReference type="Proteomes" id="UP001209076"/>
    </source>
</evidence>
<evidence type="ECO:0000313" key="9">
    <source>
        <dbReference type="EMBL" id="MCU0105353.1"/>
    </source>
</evidence>
<dbReference type="InterPro" id="IPR013563">
    <property type="entry name" value="Oligopep_ABC_C"/>
</dbReference>
<dbReference type="InterPro" id="IPR003439">
    <property type="entry name" value="ABC_transporter-like_ATP-bd"/>
</dbReference>
<accession>A0ABT2Q0B2</accession>
<evidence type="ECO:0000256" key="7">
    <source>
        <dbReference type="ARBA" id="ARBA00023136"/>
    </source>
</evidence>
<evidence type="ECO:0000259" key="8">
    <source>
        <dbReference type="PROSITE" id="PS50893"/>
    </source>
</evidence>
<dbReference type="PANTHER" id="PTHR43297">
    <property type="entry name" value="OLIGOPEPTIDE TRANSPORT ATP-BINDING PROTEIN APPD"/>
    <property type="match status" value="1"/>
</dbReference>
<keyword evidence="7" id="KW-0472">Membrane</keyword>
<keyword evidence="4" id="KW-1003">Cell membrane</keyword>
<dbReference type="Gene3D" id="3.40.50.300">
    <property type="entry name" value="P-loop containing nucleotide triphosphate hydrolases"/>
    <property type="match status" value="1"/>
</dbReference>
<comment type="similarity">
    <text evidence="2">Belongs to the ABC transporter superfamily.</text>
</comment>
<dbReference type="Pfam" id="PF08352">
    <property type="entry name" value="oligo_HPY"/>
    <property type="match status" value="1"/>
</dbReference>
<keyword evidence="3" id="KW-0813">Transport</keyword>
<dbReference type="InterPro" id="IPR027417">
    <property type="entry name" value="P-loop_NTPase"/>
</dbReference>
<dbReference type="InterPro" id="IPR050388">
    <property type="entry name" value="ABC_Ni/Peptide_Import"/>
</dbReference>
<keyword evidence="5" id="KW-0547">Nucleotide-binding</keyword>
<evidence type="ECO:0000256" key="2">
    <source>
        <dbReference type="ARBA" id="ARBA00005417"/>
    </source>
</evidence>
<organism evidence="9 10">
    <name type="scientific">Paracholeplasma vituli</name>
    <dbReference type="NCBI Taxonomy" id="69473"/>
    <lineage>
        <taxon>Bacteria</taxon>
        <taxon>Bacillati</taxon>
        <taxon>Mycoplasmatota</taxon>
        <taxon>Mollicutes</taxon>
        <taxon>Acholeplasmatales</taxon>
        <taxon>Acholeplasmataceae</taxon>
        <taxon>Paracholeplasma</taxon>
    </lineage>
</organism>
<sequence length="310" mass="34787">MSLLKVENLHTYFETRNGLVKAVNGISFSLDAGKTLGIVGESGSGKSQTAMSIIQLFSQNQKIYEGKITFNGEVISEYSQRELQKIRGNDISVIFQEPISSLNPVLTVSRQLSEVLMIHQNMSKQAAIKKAYEMLQIVKIQNPDRVMKAYPHQLSGGMSQRVMIAMALACNPKLLIADEPTTALDVIIQAEILRLMNELKHTYQTSILFITHDLGVVSKMVDDVIVMYGGRIVESAPVKTIFKNAKHPYTKKLLAAFLKTDIARKDSVQSIDLYEAENELFDFRLYKENGSVDLDFYEVEPCHFVACTLK</sequence>
<feature type="domain" description="ABC transporter" evidence="8">
    <location>
        <begin position="4"/>
        <end position="254"/>
    </location>
</feature>
<evidence type="ECO:0000256" key="5">
    <source>
        <dbReference type="ARBA" id="ARBA00022741"/>
    </source>
</evidence>
<keyword evidence="10" id="KW-1185">Reference proteome</keyword>
<keyword evidence="6 9" id="KW-0067">ATP-binding</keyword>
<name>A0ABT2Q0B2_9MOLU</name>
<reference evidence="10" key="1">
    <citation type="submission" date="2023-07" db="EMBL/GenBank/DDBJ databases">
        <title>Novel Mycoplasma species identified in domestic and wild animals.</title>
        <authorList>
            <person name="Volokhov D.V."/>
            <person name="Furtak V.A."/>
            <person name="Zagorodnyaya T.A."/>
        </authorList>
    </citation>
    <scope>NUCLEOTIDE SEQUENCE [LARGE SCALE GENOMIC DNA]</scope>
    <source>
        <strain evidence="10">92-19</strain>
    </source>
</reference>
<dbReference type="GO" id="GO:0005524">
    <property type="term" value="F:ATP binding"/>
    <property type="evidence" value="ECO:0007669"/>
    <property type="project" value="UniProtKB-KW"/>
</dbReference>
<dbReference type="EMBL" id="JAOEGN010000012">
    <property type="protein sequence ID" value="MCU0105353.1"/>
    <property type="molecule type" value="Genomic_DNA"/>
</dbReference>
<evidence type="ECO:0000256" key="1">
    <source>
        <dbReference type="ARBA" id="ARBA00004202"/>
    </source>
</evidence>
<comment type="caution">
    <text evidence="9">The sequence shown here is derived from an EMBL/GenBank/DDBJ whole genome shotgun (WGS) entry which is preliminary data.</text>
</comment>
<dbReference type="CDD" id="cd03257">
    <property type="entry name" value="ABC_NikE_OppD_transporters"/>
    <property type="match status" value="1"/>
</dbReference>
<proteinExistence type="inferred from homology"/>
<gene>
    <name evidence="9" type="ORF">N7603_06760</name>
</gene>
<dbReference type="InterPro" id="IPR003593">
    <property type="entry name" value="AAA+_ATPase"/>
</dbReference>
<dbReference type="Pfam" id="PF00005">
    <property type="entry name" value="ABC_tran"/>
    <property type="match status" value="1"/>
</dbReference>
<dbReference type="PROSITE" id="PS50893">
    <property type="entry name" value="ABC_TRANSPORTER_2"/>
    <property type="match status" value="1"/>
</dbReference>
<dbReference type="PROSITE" id="PS00211">
    <property type="entry name" value="ABC_TRANSPORTER_1"/>
    <property type="match status" value="1"/>
</dbReference>
<evidence type="ECO:0000256" key="3">
    <source>
        <dbReference type="ARBA" id="ARBA00022448"/>
    </source>
</evidence>